<name>A0A4V2UXN7_9HYPH</name>
<keyword evidence="2" id="KW-1185">Reference proteome</keyword>
<comment type="caution">
    <text evidence="1">The sequence shown here is derived from an EMBL/GenBank/DDBJ whole genome shotgun (WGS) entry which is preliminary data.</text>
</comment>
<accession>A0A4V2UXN7</accession>
<organism evidence="1 2">
    <name type="scientific">Aquabacter spiritensis</name>
    <dbReference type="NCBI Taxonomy" id="933073"/>
    <lineage>
        <taxon>Bacteria</taxon>
        <taxon>Pseudomonadati</taxon>
        <taxon>Pseudomonadota</taxon>
        <taxon>Alphaproteobacteria</taxon>
        <taxon>Hyphomicrobiales</taxon>
        <taxon>Xanthobacteraceae</taxon>
        <taxon>Aquabacter</taxon>
    </lineage>
</organism>
<proteinExistence type="predicted"/>
<evidence type="ECO:0000313" key="1">
    <source>
        <dbReference type="EMBL" id="TCT04218.1"/>
    </source>
</evidence>
<gene>
    <name evidence="1" type="ORF">EDC64_10734</name>
</gene>
<sequence length="142" mass="15707">MQSEWFYTGDGAVVVRPWADYPVPAFADDAGEEPEVAGARPVGPDGMTSRLGFAIGNEATDHVMEKKAYFYLSHSKLRRTYGPEPVLGRLAARVEGTTRIRRGGAVIWEKPFLGVEESATLNHANVFIILCCIKLNLNYQSF</sequence>
<dbReference type="EMBL" id="SMAI01000007">
    <property type="protein sequence ID" value="TCT04218.1"/>
    <property type="molecule type" value="Genomic_DNA"/>
</dbReference>
<dbReference type="Proteomes" id="UP000294664">
    <property type="component" value="Unassembled WGS sequence"/>
</dbReference>
<evidence type="ECO:0000313" key="2">
    <source>
        <dbReference type="Proteomes" id="UP000294664"/>
    </source>
</evidence>
<reference evidence="1 2" key="1">
    <citation type="submission" date="2019-03" db="EMBL/GenBank/DDBJ databases">
        <title>Genomic Encyclopedia of Type Strains, Phase IV (KMG-IV): sequencing the most valuable type-strain genomes for metagenomic binning, comparative biology and taxonomic classification.</title>
        <authorList>
            <person name="Goeker M."/>
        </authorList>
    </citation>
    <scope>NUCLEOTIDE SEQUENCE [LARGE SCALE GENOMIC DNA]</scope>
    <source>
        <strain evidence="1 2">DSM 9035</strain>
    </source>
</reference>
<protein>
    <submittedName>
        <fullName evidence="1">Uncharacterized protein</fullName>
    </submittedName>
</protein>
<dbReference type="AlphaFoldDB" id="A0A4V2UXN7"/>